<keyword evidence="8" id="KW-0539">Nucleus</keyword>
<evidence type="ECO:0000256" key="7">
    <source>
        <dbReference type="ARBA" id="ARBA00022691"/>
    </source>
</evidence>
<dbReference type="PANTHER" id="PTHR14614">
    <property type="entry name" value="HEPATOCELLULAR CARCINOMA-ASSOCIATED ANTIGEN"/>
    <property type="match status" value="1"/>
</dbReference>
<comment type="similarity">
    <text evidence="9">Belongs to the methyltransferase superfamily. METTL18 family.</text>
</comment>
<dbReference type="GO" id="GO:0018064">
    <property type="term" value="F:protein-L-histidine N-tele-methyltransferase activity"/>
    <property type="evidence" value="ECO:0007669"/>
    <property type="project" value="UniProtKB-EC"/>
</dbReference>
<keyword evidence="7" id="KW-0949">S-adenosyl-L-methionine</keyword>
<comment type="caution">
    <text evidence="10">The sequence shown here is derived from an EMBL/GenBank/DDBJ whole genome shotgun (WGS) entry which is preliminary data.</text>
</comment>
<dbReference type="Proteomes" id="UP000469452">
    <property type="component" value="Unassembled WGS sequence"/>
</dbReference>
<evidence type="ECO:0000256" key="9">
    <source>
        <dbReference type="ARBA" id="ARBA00038126"/>
    </source>
</evidence>
<dbReference type="GO" id="GO:0005634">
    <property type="term" value="C:nucleus"/>
    <property type="evidence" value="ECO:0007669"/>
    <property type="project" value="UniProtKB-SubCell"/>
</dbReference>
<keyword evidence="6" id="KW-0808">Transferase</keyword>
<dbReference type="GO" id="GO:0005737">
    <property type="term" value="C:cytoplasm"/>
    <property type="evidence" value="ECO:0007669"/>
    <property type="project" value="UniProtKB-SubCell"/>
</dbReference>
<dbReference type="AlphaFoldDB" id="A0A6A5AQ72"/>
<dbReference type="EMBL" id="VJMI01009721">
    <property type="protein sequence ID" value="KAF0758154.1"/>
    <property type="molecule type" value="Genomic_DNA"/>
</dbReference>
<evidence type="ECO:0000256" key="3">
    <source>
        <dbReference type="ARBA" id="ARBA00012533"/>
    </source>
</evidence>
<dbReference type="InterPro" id="IPR029063">
    <property type="entry name" value="SAM-dependent_MTases_sf"/>
</dbReference>
<sequence length="300" mass="32440">MFRFNFDNDGAAAAANASPTADAALSQSDLVQKRPAVLHRAAPLTHAFDADQFIVVPVGPSVSMAVKARTCTKNAPLLGIDANAYICLGTGELANLLTTSDIQTGVYEGGFKLWEGAVDLIQYMTANAARFPVHAHGGWRVLELGCGHGLPGLHALQQGAAQVVFSDYNHEVIELATIPNTQRNATTDKATFYSGDWHLMSEHMAQANHGTDVEFDLILSAETIYTESVSVELFKTIRRHLKRRGGVALVAAKSYYFGTGGSVHHFKSLVSQDATMVAHTVWESNDARSNVREILQLAFV</sequence>
<keyword evidence="5" id="KW-0489">Methyltransferase</keyword>
<evidence type="ECO:0000256" key="1">
    <source>
        <dbReference type="ARBA" id="ARBA00004123"/>
    </source>
</evidence>
<accession>A0A6A5AQ72</accession>
<proteinExistence type="inferred from homology"/>
<name>A0A6A5AQ72_APHAT</name>
<dbReference type="CDD" id="cd02440">
    <property type="entry name" value="AdoMet_MTases"/>
    <property type="match status" value="1"/>
</dbReference>
<keyword evidence="4" id="KW-0963">Cytoplasm</keyword>
<dbReference type="PANTHER" id="PTHR14614:SF39">
    <property type="entry name" value="HISTIDINE PROTEIN METHYLTRANSFERASE 1 HOMOLOG"/>
    <property type="match status" value="1"/>
</dbReference>
<dbReference type="GO" id="GO:0032259">
    <property type="term" value="P:methylation"/>
    <property type="evidence" value="ECO:0007669"/>
    <property type="project" value="UniProtKB-KW"/>
</dbReference>
<dbReference type="InterPro" id="IPR019410">
    <property type="entry name" value="Methyltransf_16"/>
</dbReference>
<evidence type="ECO:0000256" key="6">
    <source>
        <dbReference type="ARBA" id="ARBA00022679"/>
    </source>
</evidence>
<evidence type="ECO:0000256" key="8">
    <source>
        <dbReference type="ARBA" id="ARBA00023242"/>
    </source>
</evidence>
<organism evidence="10 11">
    <name type="scientific">Aphanomyces astaci</name>
    <name type="common">Crayfish plague agent</name>
    <dbReference type="NCBI Taxonomy" id="112090"/>
    <lineage>
        <taxon>Eukaryota</taxon>
        <taxon>Sar</taxon>
        <taxon>Stramenopiles</taxon>
        <taxon>Oomycota</taxon>
        <taxon>Saprolegniomycetes</taxon>
        <taxon>Saprolegniales</taxon>
        <taxon>Verrucalvaceae</taxon>
        <taxon>Aphanomyces</taxon>
    </lineage>
</organism>
<evidence type="ECO:0000313" key="10">
    <source>
        <dbReference type="EMBL" id="KAF0758154.1"/>
    </source>
</evidence>
<dbReference type="EC" id="2.1.1.85" evidence="3"/>
<evidence type="ECO:0000313" key="11">
    <source>
        <dbReference type="Proteomes" id="UP000469452"/>
    </source>
</evidence>
<dbReference type="Gene3D" id="3.40.50.150">
    <property type="entry name" value="Vaccinia Virus protein VP39"/>
    <property type="match status" value="1"/>
</dbReference>
<dbReference type="VEuPathDB" id="FungiDB:H257_02629"/>
<comment type="subcellular location">
    <subcellularLocation>
        <location evidence="2">Cytoplasm</location>
    </subcellularLocation>
    <subcellularLocation>
        <location evidence="1">Nucleus</location>
    </subcellularLocation>
</comment>
<evidence type="ECO:0000256" key="5">
    <source>
        <dbReference type="ARBA" id="ARBA00022603"/>
    </source>
</evidence>
<reference evidence="10 11" key="1">
    <citation type="submission" date="2019-06" db="EMBL/GenBank/DDBJ databases">
        <title>Genomics analysis of Aphanomyces spp. identifies a new class of oomycete effector associated with host adaptation.</title>
        <authorList>
            <person name="Gaulin E."/>
        </authorList>
    </citation>
    <scope>NUCLEOTIDE SEQUENCE [LARGE SCALE GENOMIC DNA]</scope>
    <source>
        <strain evidence="10 11">E</strain>
    </source>
</reference>
<dbReference type="SUPFAM" id="SSF53335">
    <property type="entry name" value="S-adenosyl-L-methionine-dependent methyltransferases"/>
    <property type="match status" value="1"/>
</dbReference>
<gene>
    <name evidence="10" type="ORF">AaE_004026</name>
</gene>
<dbReference type="Pfam" id="PF10294">
    <property type="entry name" value="Methyltransf_16"/>
    <property type="match status" value="1"/>
</dbReference>
<evidence type="ECO:0000256" key="2">
    <source>
        <dbReference type="ARBA" id="ARBA00004496"/>
    </source>
</evidence>
<evidence type="ECO:0000256" key="4">
    <source>
        <dbReference type="ARBA" id="ARBA00022490"/>
    </source>
</evidence>
<protein>
    <recommendedName>
        <fullName evidence="3">protein-histidine N-methyltransferase</fullName>
        <ecNumber evidence="3">2.1.1.85</ecNumber>
    </recommendedName>
</protein>